<dbReference type="PIRSF" id="PIRSF000332">
    <property type="entry name" value="FMO"/>
    <property type="match status" value="1"/>
</dbReference>
<dbReference type="GO" id="GO:0050661">
    <property type="term" value="F:NADP binding"/>
    <property type="evidence" value="ECO:0007669"/>
    <property type="project" value="InterPro"/>
</dbReference>
<evidence type="ECO:0000256" key="5">
    <source>
        <dbReference type="ARBA" id="ARBA00022857"/>
    </source>
</evidence>
<keyword evidence="3 8" id="KW-0285">Flavoprotein</keyword>
<keyword evidence="10" id="KW-1185">Reference proteome</keyword>
<dbReference type="Proteomes" id="UP001151699">
    <property type="component" value="Chromosome A"/>
</dbReference>
<dbReference type="InterPro" id="IPR000960">
    <property type="entry name" value="Flavin_mOase"/>
</dbReference>
<evidence type="ECO:0000256" key="4">
    <source>
        <dbReference type="ARBA" id="ARBA00022827"/>
    </source>
</evidence>
<keyword evidence="6 8" id="KW-0560">Oxidoreductase</keyword>
<organism evidence="9 10">
    <name type="scientific">Pseudolycoriella hygida</name>
    <dbReference type="NCBI Taxonomy" id="35572"/>
    <lineage>
        <taxon>Eukaryota</taxon>
        <taxon>Metazoa</taxon>
        <taxon>Ecdysozoa</taxon>
        <taxon>Arthropoda</taxon>
        <taxon>Hexapoda</taxon>
        <taxon>Insecta</taxon>
        <taxon>Pterygota</taxon>
        <taxon>Neoptera</taxon>
        <taxon>Endopterygota</taxon>
        <taxon>Diptera</taxon>
        <taxon>Nematocera</taxon>
        <taxon>Sciaroidea</taxon>
        <taxon>Sciaridae</taxon>
        <taxon>Pseudolycoriella</taxon>
    </lineage>
</organism>
<gene>
    <name evidence="9" type="primary">sno1_1</name>
    <name evidence="9" type="ORF">Bhyg_02584</name>
</gene>
<sequence length="434" mass="49923">MSIRDIVVIGAGTSGLCAAKHSLQQGYQVTIYEQSDTIGGIWYYTDDVGKDKYGVTIHTPMYQELRANLPFQVMGYPDHKYPENTKSYPPQADVLKFIHSYADRFNLKKHIKLLHLVVSVRPIDGEKWEIIVKDLLNGTFETNTCDAVMVCNGHYFKPRIPQINGADCFEGELLHSHNFRSAATYRDKSVLVIGGGPSGMDLVDHLSKNAARITFSQHKRYDETKESFESRQKLLPENVTLQENVRKFTVNGAEFIDGSQQTFDVVFFATGYKFSYPFLSTDCGIFVDDNFVQPLYKQIFNIEHTSMAFIGIPYSACNTQMFDLQVRFALKFISGGKKLPTKSEMLTDMRMRTQIHWNKGYRKHRTHCLALEQRDYYQELSEAADIDNLPDVLSSIFLDHFLTVGKEPSDFRKYRYTILDDKRFSKEKIEECKL</sequence>
<comment type="cofactor">
    <cofactor evidence="1 8">
        <name>FAD</name>
        <dbReference type="ChEBI" id="CHEBI:57692"/>
    </cofactor>
</comment>
<reference evidence="9" key="1">
    <citation type="submission" date="2022-07" db="EMBL/GenBank/DDBJ databases">
        <authorList>
            <person name="Trinca V."/>
            <person name="Uliana J.V.C."/>
            <person name="Torres T.T."/>
            <person name="Ward R.J."/>
            <person name="Monesi N."/>
        </authorList>
    </citation>
    <scope>NUCLEOTIDE SEQUENCE</scope>
    <source>
        <strain evidence="9">HSMRA1968</strain>
        <tissue evidence="9">Whole embryos</tissue>
    </source>
</reference>
<evidence type="ECO:0000256" key="7">
    <source>
        <dbReference type="ARBA" id="ARBA00023033"/>
    </source>
</evidence>
<dbReference type="GO" id="GO:0050660">
    <property type="term" value="F:flavin adenine dinucleotide binding"/>
    <property type="evidence" value="ECO:0007669"/>
    <property type="project" value="InterPro"/>
</dbReference>
<evidence type="ECO:0000256" key="6">
    <source>
        <dbReference type="ARBA" id="ARBA00023002"/>
    </source>
</evidence>
<dbReference type="PRINTS" id="PR00370">
    <property type="entry name" value="FMOXYGENASE"/>
</dbReference>
<dbReference type="InterPro" id="IPR036188">
    <property type="entry name" value="FAD/NAD-bd_sf"/>
</dbReference>
<dbReference type="PANTHER" id="PTHR23023">
    <property type="entry name" value="DIMETHYLANILINE MONOOXYGENASE"/>
    <property type="match status" value="1"/>
</dbReference>
<dbReference type="GO" id="GO:0004499">
    <property type="term" value="F:N,N-dimethylaniline monooxygenase activity"/>
    <property type="evidence" value="ECO:0007669"/>
    <property type="project" value="InterPro"/>
</dbReference>
<keyword evidence="5" id="KW-0521">NADP</keyword>
<dbReference type="EC" id="1.-.-.-" evidence="8"/>
<keyword evidence="7 8" id="KW-0503">Monooxygenase</keyword>
<dbReference type="EMBL" id="WJQU01000001">
    <property type="protein sequence ID" value="KAJ6647362.1"/>
    <property type="molecule type" value="Genomic_DNA"/>
</dbReference>
<dbReference type="SUPFAM" id="SSF51905">
    <property type="entry name" value="FAD/NAD(P)-binding domain"/>
    <property type="match status" value="2"/>
</dbReference>
<dbReference type="FunFam" id="3.50.50.60:FF:000138">
    <property type="entry name" value="Flavin-containing monooxygenase"/>
    <property type="match status" value="1"/>
</dbReference>
<dbReference type="Pfam" id="PF00743">
    <property type="entry name" value="FMO-like"/>
    <property type="match status" value="2"/>
</dbReference>
<keyword evidence="4 8" id="KW-0274">FAD</keyword>
<evidence type="ECO:0000313" key="10">
    <source>
        <dbReference type="Proteomes" id="UP001151699"/>
    </source>
</evidence>
<accession>A0A9Q0S6N1</accession>
<name>A0A9Q0S6N1_9DIPT</name>
<evidence type="ECO:0000313" key="9">
    <source>
        <dbReference type="EMBL" id="KAJ6647362.1"/>
    </source>
</evidence>
<evidence type="ECO:0000256" key="1">
    <source>
        <dbReference type="ARBA" id="ARBA00001974"/>
    </source>
</evidence>
<dbReference type="AlphaFoldDB" id="A0A9Q0S6N1"/>
<dbReference type="InterPro" id="IPR050346">
    <property type="entry name" value="FMO-like"/>
</dbReference>
<dbReference type="OrthoDB" id="7770950at2759"/>
<comment type="similarity">
    <text evidence="2 8">Belongs to the FMO family.</text>
</comment>
<dbReference type="InterPro" id="IPR020946">
    <property type="entry name" value="Flavin_mOase-like"/>
</dbReference>
<comment type="caution">
    <text evidence="9">The sequence shown here is derived from an EMBL/GenBank/DDBJ whole genome shotgun (WGS) entry which is preliminary data.</text>
</comment>
<protein>
    <recommendedName>
        <fullName evidence="8">Flavin-containing monooxygenase</fullName>
        <ecNumber evidence="8">1.-.-.-</ecNumber>
    </recommendedName>
</protein>
<dbReference type="Gene3D" id="3.50.50.60">
    <property type="entry name" value="FAD/NAD(P)-binding domain"/>
    <property type="match status" value="2"/>
</dbReference>
<proteinExistence type="inferred from homology"/>
<evidence type="ECO:0000256" key="8">
    <source>
        <dbReference type="RuleBase" id="RU361177"/>
    </source>
</evidence>
<evidence type="ECO:0000256" key="2">
    <source>
        <dbReference type="ARBA" id="ARBA00009183"/>
    </source>
</evidence>
<evidence type="ECO:0000256" key="3">
    <source>
        <dbReference type="ARBA" id="ARBA00022630"/>
    </source>
</evidence>